<gene>
    <name evidence="1" type="ORF">FQU82_01416</name>
</gene>
<protein>
    <recommendedName>
        <fullName evidence="3">Beta protein</fullName>
    </recommendedName>
</protein>
<evidence type="ECO:0000313" key="1">
    <source>
        <dbReference type="EMBL" id="QFQ04848.1"/>
    </source>
</evidence>
<reference evidence="1 2" key="2">
    <citation type="journal article" date="2020" name="Microorganisms">
        <title>Analysis of Complete Genome Sequence of Acinetobacter baumannii Strain ATCC 19606 Reveals Novel Mobile Genetic Elements and Novel Prophage.</title>
        <authorList>
            <person name="Hamidian M."/>
            <person name="Blasco L."/>
            <person name="Tillman L.N."/>
            <person name="To J."/>
            <person name="Tomas M."/>
            <person name="Myers G.S.A."/>
        </authorList>
    </citation>
    <scope>NUCLEOTIDE SEQUENCE [LARGE SCALE GENOMIC DNA]</scope>
    <source>
        <strain evidence="2">ATCC 19606 / DSM 30007 / JCM 6841 / CCUG 19606 / CIP 70.34 / NBRC 109757 / NCIMB 12457 / NCTC 12156 / 81</strain>
    </source>
</reference>
<evidence type="ECO:0000313" key="2">
    <source>
        <dbReference type="Proteomes" id="UP000498640"/>
    </source>
</evidence>
<dbReference type="Pfam" id="PF14350">
    <property type="entry name" value="Beta_protein"/>
    <property type="match status" value="1"/>
</dbReference>
<dbReference type="GeneID" id="92893345"/>
<proteinExistence type="predicted"/>
<dbReference type="EMBL" id="CP045110">
    <property type="protein sequence ID" value="QFQ04848.1"/>
    <property type="molecule type" value="Genomic_DNA"/>
</dbReference>
<evidence type="ECO:0008006" key="3">
    <source>
        <dbReference type="Google" id="ProtNLM"/>
    </source>
</evidence>
<name>A0ABX6CE91_ACIB2</name>
<sequence length="351" mass="39645">MSFVYVPILQTKQNEYAALNELSEDVKTAIKPLLSLTEVDKERRSREIPRQVAEKWGNYPCYIDLNTSEDFQIEEENYFKWIGQKCSERGLQNIDFILSLDSTQTAIQSTASIISTYGFGLALRISIAELNTETNSNIEALLASCNKRHDEIDIIIDFAENVAKTSFIHQQSIAQVLNTINKISLFKNIVIAGSSIPKDLPRESYNPHGFEPRTEWISYLSLVTPYIGQANSRIPVFGDYAGVHPEEFLSNTPVKPNAKIKYTHEDNYMVVVRYQAHVHDDGFGQYFDMANYIVNSGYFYGSNYSSGDKYIDDCSKRKAGPGNFGTWVKVGVNHHITLAVSQNAKLHGPSR</sequence>
<dbReference type="Proteomes" id="UP000498640">
    <property type="component" value="Chromosome"/>
</dbReference>
<accession>A0ABX6CE91</accession>
<reference evidence="2" key="1">
    <citation type="submission" date="2019-10" db="EMBL/GenBank/DDBJ databases">
        <title>Acinetobacter baumannii strain ATCC 19606 complete genome sequence.</title>
        <authorList>
            <person name="Tillman L.N."/>
            <person name="Kenyon J."/>
            <person name="To J."/>
            <person name="Hamidian M."/>
        </authorList>
    </citation>
    <scope>NUCLEOTIDE SEQUENCE [LARGE SCALE GENOMIC DNA]</scope>
    <source>
        <strain evidence="2">ATCC 19606 / DSM 30007 / JCM 6841 / CCUG 19606 / CIP 70.34 / NBRC 109757 / NCIMB 12457 / NCTC 12156 / 81</strain>
    </source>
</reference>
<dbReference type="RefSeq" id="WP_000011633.1">
    <property type="nucleotide sequence ID" value="NZ_CP058289.1"/>
</dbReference>
<organism evidence="1 2">
    <name type="scientific">Acinetobacter baumannii (strain ATCC 19606 / DSM 30007 / JCM 6841 / CCUG 19606 / CIP 70.34 / NBRC 109757 / NCIMB 12457 / NCTC 12156 / 81)</name>
    <dbReference type="NCBI Taxonomy" id="575584"/>
    <lineage>
        <taxon>Bacteria</taxon>
        <taxon>Pseudomonadati</taxon>
        <taxon>Pseudomonadota</taxon>
        <taxon>Gammaproteobacteria</taxon>
        <taxon>Moraxellales</taxon>
        <taxon>Moraxellaceae</taxon>
        <taxon>Acinetobacter</taxon>
        <taxon>Acinetobacter calcoaceticus/baumannii complex</taxon>
    </lineage>
</organism>
<keyword evidence="2" id="KW-1185">Reference proteome</keyword>
<dbReference type="InterPro" id="IPR025683">
    <property type="entry name" value="Protein_beta"/>
</dbReference>